<dbReference type="NCBIfam" id="NF007813">
    <property type="entry name" value="PRK10522.1"/>
    <property type="match status" value="1"/>
</dbReference>
<dbReference type="GO" id="GO:0005886">
    <property type="term" value="C:plasma membrane"/>
    <property type="evidence" value="ECO:0007669"/>
    <property type="project" value="UniProtKB-SubCell"/>
</dbReference>
<dbReference type="GO" id="GO:0016887">
    <property type="term" value="F:ATP hydrolysis activity"/>
    <property type="evidence" value="ECO:0007669"/>
    <property type="project" value="InterPro"/>
</dbReference>
<dbReference type="Gene3D" id="3.40.50.300">
    <property type="entry name" value="P-loop containing nucleotide triphosphate hydrolases"/>
    <property type="match status" value="1"/>
</dbReference>
<dbReference type="Proteomes" id="UP000255230">
    <property type="component" value="Unassembled WGS sequence"/>
</dbReference>
<feature type="transmembrane region" description="Helical" evidence="7">
    <location>
        <begin position="278"/>
        <end position="297"/>
    </location>
</feature>
<dbReference type="InterPro" id="IPR003593">
    <property type="entry name" value="AAA+_ATPase"/>
</dbReference>
<dbReference type="NCBIfam" id="TIGR01194">
    <property type="entry name" value="cyc_pep_trnsptr"/>
    <property type="match status" value="1"/>
</dbReference>
<dbReference type="GO" id="GO:1904680">
    <property type="term" value="F:peptide transmembrane transporter activity"/>
    <property type="evidence" value="ECO:0007669"/>
    <property type="project" value="InterPro"/>
</dbReference>
<dbReference type="PANTHER" id="PTHR24221:SF654">
    <property type="entry name" value="ATP-BINDING CASSETTE SUB-FAMILY B MEMBER 6"/>
    <property type="match status" value="1"/>
</dbReference>
<dbReference type="PROSITE" id="PS50929">
    <property type="entry name" value="ABC_TM1F"/>
    <property type="match status" value="1"/>
</dbReference>
<dbReference type="SUPFAM" id="SSF90123">
    <property type="entry name" value="ABC transporter transmembrane region"/>
    <property type="match status" value="1"/>
</dbReference>
<feature type="transmembrane region" description="Helical" evidence="7">
    <location>
        <begin position="143"/>
        <end position="174"/>
    </location>
</feature>
<dbReference type="GO" id="GO:0015833">
    <property type="term" value="P:peptide transport"/>
    <property type="evidence" value="ECO:0007669"/>
    <property type="project" value="InterPro"/>
</dbReference>
<feature type="transmembrane region" description="Helical" evidence="7">
    <location>
        <begin position="20"/>
        <end position="41"/>
    </location>
</feature>
<comment type="subcellular location">
    <subcellularLocation>
        <location evidence="1">Cell membrane</location>
        <topology evidence="1">Multi-pass membrane protein</topology>
    </subcellularLocation>
</comment>
<dbReference type="InterPro" id="IPR017871">
    <property type="entry name" value="ABC_transporter-like_CS"/>
</dbReference>
<evidence type="ECO:0000256" key="5">
    <source>
        <dbReference type="ARBA" id="ARBA00022989"/>
    </source>
</evidence>
<dbReference type="PROSITE" id="PS00211">
    <property type="entry name" value="ABC_TRANSPORTER_1"/>
    <property type="match status" value="1"/>
</dbReference>
<evidence type="ECO:0000256" key="2">
    <source>
        <dbReference type="ARBA" id="ARBA00022692"/>
    </source>
</evidence>
<keyword evidence="6 7" id="KW-0472">Membrane</keyword>
<dbReference type="InterPro" id="IPR005898">
    <property type="entry name" value="Cyc_pep_transpt_SyrD/YojI"/>
</dbReference>
<dbReference type="EMBL" id="UGPY01000001">
    <property type="protein sequence ID" value="STY96427.1"/>
    <property type="molecule type" value="Genomic_DNA"/>
</dbReference>
<dbReference type="InterPro" id="IPR011527">
    <property type="entry name" value="ABC1_TM_dom"/>
</dbReference>
<feature type="domain" description="ABC transmembrane type-1" evidence="9">
    <location>
        <begin position="23"/>
        <end position="302"/>
    </location>
</feature>
<keyword evidence="2 7" id="KW-0812">Transmembrane</keyword>
<dbReference type="PROSITE" id="PS50893">
    <property type="entry name" value="ABC_TRANSPORTER_2"/>
    <property type="match status" value="1"/>
</dbReference>
<dbReference type="GO" id="GO:0140359">
    <property type="term" value="F:ABC-type transporter activity"/>
    <property type="evidence" value="ECO:0007669"/>
    <property type="project" value="InterPro"/>
</dbReference>
<keyword evidence="3" id="KW-0547">Nucleotide-binding</keyword>
<evidence type="ECO:0000256" key="3">
    <source>
        <dbReference type="ARBA" id="ARBA00022741"/>
    </source>
</evidence>
<dbReference type="AlphaFoldDB" id="A0A378QB43"/>
<gene>
    <name evidence="10" type="primary">yojI</name>
    <name evidence="10" type="ORF">NCTC10465_00181</name>
</gene>
<dbReference type="InterPro" id="IPR039421">
    <property type="entry name" value="Type_1_exporter"/>
</dbReference>
<dbReference type="RefSeq" id="WP_415622323.1">
    <property type="nucleotide sequence ID" value="NZ_CBCRZU010000010.1"/>
</dbReference>
<dbReference type="Pfam" id="PF00664">
    <property type="entry name" value="ABC_membrane"/>
    <property type="match status" value="1"/>
</dbReference>
<protein>
    <submittedName>
        <fullName evidence="10">ABC transporter ATP-binding protein YojI</fullName>
    </submittedName>
</protein>
<evidence type="ECO:0000313" key="10">
    <source>
        <dbReference type="EMBL" id="STY96427.1"/>
    </source>
</evidence>
<organism evidence="10 11">
    <name type="scientific">Faucicola osloensis</name>
    <name type="common">Moraxella osloensis</name>
    <dbReference type="NCBI Taxonomy" id="34062"/>
    <lineage>
        <taxon>Bacteria</taxon>
        <taxon>Pseudomonadati</taxon>
        <taxon>Pseudomonadota</taxon>
        <taxon>Gammaproteobacteria</taxon>
        <taxon>Moraxellales</taxon>
        <taxon>Moraxellaceae</taxon>
        <taxon>Faucicola</taxon>
    </lineage>
</organism>
<feature type="transmembrane region" description="Helical" evidence="7">
    <location>
        <begin position="252"/>
        <end position="271"/>
    </location>
</feature>
<evidence type="ECO:0000259" key="8">
    <source>
        <dbReference type="PROSITE" id="PS50893"/>
    </source>
</evidence>
<dbReference type="InterPro" id="IPR027417">
    <property type="entry name" value="P-loop_NTPase"/>
</dbReference>
<dbReference type="PANTHER" id="PTHR24221">
    <property type="entry name" value="ATP-BINDING CASSETTE SUB-FAMILY B"/>
    <property type="match status" value="1"/>
</dbReference>
<evidence type="ECO:0000256" key="4">
    <source>
        <dbReference type="ARBA" id="ARBA00022840"/>
    </source>
</evidence>
<evidence type="ECO:0000313" key="11">
    <source>
        <dbReference type="Proteomes" id="UP000255230"/>
    </source>
</evidence>
<dbReference type="InterPro" id="IPR003439">
    <property type="entry name" value="ABC_transporter-like_ATP-bd"/>
</dbReference>
<dbReference type="GO" id="GO:0034040">
    <property type="term" value="F:ATPase-coupled lipid transmembrane transporter activity"/>
    <property type="evidence" value="ECO:0007669"/>
    <property type="project" value="TreeGrafter"/>
</dbReference>
<keyword evidence="11" id="KW-1185">Reference proteome</keyword>
<feature type="domain" description="ABC transporter" evidence="8">
    <location>
        <begin position="334"/>
        <end position="564"/>
    </location>
</feature>
<name>A0A378QB43_FAUOS</name>
<evidence type="ECO:0000259" key="9">
    <source>
        <dbReference type="PROSITE" id="PS50929"/>
    </source>
</evidence>
<evidence type="ECO:0000256" key="6">
    <source>
        <dbReference type="ARBA" id="ARBA00023136"/>
    </source>
</evidence>
<sequence>MFPTTMPLMTLIWQQHRFAFIKVILLNLLNALVNVAIIAFINRFLIAAAGTDNPLLGSWQILAIFLVAIMGLLATTLMSQLALTKLGHRFVFELRSQLIKRILDTSIAQIEKIGSAKLLASLTTDVQSITVAFVRLPELVQGVIICTATAVYLGFLSLPMLLVVMGCITLTIFISSKLVGHVYAHLATLREINDALYQDYQAVIDGRKELALNRERANRLFTHDYQRHASDYFKHIVKADTFHLSAVSWSNIMMFAVIGVIYALANIYHWVDTATATTFALTVLFIQSPLLMAIGAFPTVQTAKVALEKIQSLQLADYSPNFDTQILTPNWQVITFKNINYHYDNSANFGLKHINFTLKRGEVVFLIGANGSGKSTLAKLITGLYQPKFAENSGIFIDNQPVASEHYPHYRQLFSAIYSDFYLFKTVMGSAQNTPNAELIDNWLDILAIKEKVSVTDNQLSATELSQGQRKRLAMLLAVAEEKSILLLDEWAADQDPAYRRVFYHHIIPMLQKMGKTLFIISHDDSYFEKADRLLMMKNGELSELTGLQREKASLDAITVIGEH</sequence>
<reference evidence="10 11" key="1">
    <citation type="submission" date="2018-06" db="EMBL/GenBank/DDBJ databases">
        <authorList>
            <consortium name="Pathogen Informatics"/>
            <person name="Doyle S."/>
        </authorList>
    </citation>
    <scope>NUCLEOTIDE SEQUENCE [LARGE SCALE GENOMIC DNA]</scope>
    <source>
        <strain evidence="10 11">NCTC10465</strain>
    </source>
</reference>
<dbReference type="Gene3D" id="1.20.1560.10">
    <property type="entry name" value="ABC transporter type 1, transmembrane domain"/>
    <property type="match status" value="1"/>
</dbReference>
<evidence type="ECO:0000256" key="1">
    <source>
        <dbReference type="ARBA" id="ARBA00004651"/>
    </source>
</evidence>
<dbReference type="Pfam" id="PF00005">
    <property type="entry name" value="ABC_tran"/>
    <property type="match status" value="1"/>
</dbReference>
<keyword evidence="4 10" id="KW-0067">ATP-binding</keyword>
<dbReference type="GO" id="GO:0005524">
    <property type="term" value="F:ATP binding"/>
    <property type="evidence" value="ECO:0007669"/>
    <property type="project" value="UniProtKB-KW"/>
</dbReference>
<dbReference type="CDD" id="cd03228">
    <property type="entry name" value="ABCC_MRP_Like"/>
    <property type="match status" value="1"/>
</dbReference>
<dbReference type="SMART" id="SM00382">
    <property type="entry name" value="AAA"/>
    <property type="match status" value="1"/>
</dbReference>
<keyword evidence="5 7" id="KW-1133">Transmembrane helix</keyword>
<evidence type="ECO:0000256" key="7">
    <source>
        <dbReference type="SAM" id="Phobius"/>
    </source>
</evidence>
<dbReference type="SUPFAM" id="SSF52540">
    <property type="entry name" value="P-loop containing nucleoside triphosphate hydrolases"/>
    <property type="match status" value="1"/>
</dbReference>
<dbReference type="InterPro" id="IPR036640">
    <property type="entry name" value="ABC1_TM_sf"/>
</dbReference>
<proteinExistence type="predicted"/>
<accession>A0A378QB43</accession>
<feature type="transmembrane region" description="Helical" evidence="7">
    <location>
        <begin position="61"/>
        <end position="83"/>
    </location>
</feature>